<reference evidence="2" key="1">
    <citation type="submission" date="2022-08" db="UniProtKB">
        <authorList>
            <consortium name="EnsemblMetazoa"/>
        </authorList>
    </citation>
    <scope>IDENTIFICATION</scope>
</reference>
<dbReference type="VEuPathDB" id="VectorBase:ACON2_032736"/>
<dbReference type="EnsemblMetazoa" id="ACOM028417-RA">
    <property type="protein sequence ID" value="ACOM028417-PA.1"/>
    <property type="gene ID" value="ACOM028417"/>
</dbReference>
<feature type="region of interest" description="Disordered" evidence="1">
    <location>
        <begin position="78"/>
        <end position="126"/>
    </location>
</feature>
<name>A0A8W7PA14_ANOCL</name>
<evidence type="ECO:0000313" key="2">
    <source>
        <dbReference type="EnsemblMetazoa" id="ACOM028417-PA.1"/>
    </source>
</evidence>
<feature type="compositionally biased region" description="Low complexity" evidence="1">
    <location>
        <begin position="78"/>
        <end position="105"/>
    </location>
</feature>
<organism evidence="2">
    <name type="scientific">Anopheles coluzzii</name>
    <name type="common">African malaria mosquito</name>
    <dbReference type="NCBI Taxonomy" id="1518534"/>
    <lineage>
        <taxon>Eukaryota</taxon>
        <taxon>Metazoa</taxon>
        <taxon>Ecdysozoa</taxon>
        <taxon>Arthropoda</taxon>
        <taxon>Hexapoda</taxon>
        <taxon>Insecta</taxon>
        <taxon>Pterygota</taxon>
        <taxon>Neoptera</taxon>
        <taxon>Endopterygota</taxon>
        <taxon>Diptera</taxon>
        <taxon>Nematocera</taxon>
        <taxon>Culicoidea</taxon>
        <taxon>Culicidae</taxon>
        <taxon>Anophelinae</taxon>
        <taxon>Anopheles</taxon>
    </lineage>
</organism>
<dbReference type="Proteomes" id="UP000075882">
    <property type="component" value="Unassembled WGS sequence"/>
</dbReference>
<feature type="compositionally biased region" description="Basic and acidic residues" evidence="1">
    <location>
        <begin position="106"/>
        <end position="126"/>
    </location>
</feature>
<evidence type="ECO:0000256" key="1">
    <source>
        <dbReference type="SAM" id="MobiDB-lite"/>
    </source>
</evidence>
<protein>
    <submittedName>
        <fullName evidence="2">Uncharacterized protein</fullName>
    </submittedName>
</protein>
<sequence length="126" mass="13851">MSWLKLNDSLNKVKGSITSFTQEVFAEGIIGEDEADENPARELSVAREKIDQLTDLCATQDQEIATLRKQIVEFQQLQLPSSSGTQQPGPSAKPSSGESKPSVVSSDRDFADEDRIQKARNEIVLS</sequence>
<dbReference type="AlphaFoldDB" id="A0A8W7PA14"/>
<proteinExistence type="predicted"/>
<accession>A0A8W7PA14</accession>